<organism evidence="5 6">
    <name type="scientific">Rhodococcus triatomae</name>
    <dbReference type="NCBI Taxonomy" id="300028"/>
    <lineage>
        <taxon>Bacteria</taxon>
        <taxon>Bacillati</taxon>
        <taxon>Actinomycetota</taxon>
        <taxon>Actinomycetes</taxon>
        <taxon>Mycobacteriales</taxon>
        <taxon>Nocardiaceae</taxon>
        <taxon>Rhodococcus</taxon>
    </lineage>
</organism>
<evidence type="ECO:0000256" key="2">
    <source>
        <dbReference type="ARBA" id="ARBA00022777"/>
    </source>
</evidence>
<keyword evidence="1" id="KW-0808">Transferase</keyword>
<keyword evidence="4" id="KW-0804">Transcription</keyword>
<reference evidence="5 6" key="1">
    <citation type="submission" date="2016-10" db="EMBL/GenBank/DDBJ databases">
        <authorList>
            <person name="de Groot N.N."/>
        </authorList>
    </citation>
    <scope>NUCLEOTIDE SEQUENCE [LARGE SCALE GENOMIC DNA]</scope>
    <source>
        <strain evidence="5 6">DSM 44892</strain>
    </source>
</reference>
<dbReference type="InterPro" id="IPR003018">
    <property type="entry name" value="GAF"/>
</dbReference>
<dbReference type="Gene3D" id="1.10.10.10">
    <property type="entry name" value="Winged helix-like DNA-binding domain superfamily/Winged helix DNA-binding domain"/>
    <property type="match status" value="1"/>
</dbReference>
<gene>
    <name evidence="5" type="ORF">SAMN05444695_11552</name>
</gene>
<dbReference type="SUPFAM" id="SSF55781">
    <property type="entry name" value="GAF domain-like"/>
    <property type="match status" value="1"/>
</dbReference>
<dbReference type="SMART" id="SM01012">
    <property type="entry name" value="ANTAR"/>
    <property type="match status" value="1"/>
</dbReference>
<dbReference type="RefSeq" id="WP_072738812.1">
    <property type="nucleotide sequence ID" value="NZ_CP048813.1"/>
</dbReference>
<dbReference type="InterPro" id="IPR005561">
    <property type="entry name" value="ANTAR"/>
</dbReference>
<evidence type="ECO:0000256" key="4">
    <source>
        <dbReference type="ARBA" id="ARBA00023163"/>
    </source>
</evidence>
<dbReference type="GO" id="GO:0003723">
    <property type="term" value="F:RNA binding"/>
    <property type="evidence" value="ECO:0007669"/>
    <property type="project" value="InterPro"/>
</dbReference>
<keyword evidence="6" id="KW-1185">Reference proteome</keyword>
<name>A0A1G8QJ42_9NOCA</name>
<evidence type="ECO:0000313" key="6">
    <source>
        <dbReference type="Proteomes" id="UP000183263"/>
    </source>
</evidence>
<dbReference type="InterPro" id="IPR036388">
    <property type="entry name" value="WH-like_DNA-bd_sf"/>
</dbReference>
<protein>
    <submittedName>
        <fullName evidence="5">GAF domain-containing protein</fullName>
    </submittedName>
</protein>
<dbReference type="GO" id="GO:0016301">
    <property type="term" value="F:kinase activity"/>
    <property type="evidence" value="ECO:0007669"/>
    <property type="project" value="UniProtKB-KW"/>
</dbReference>
<dbReference type="InterPro" id="IPR011006">
    <property type="entry name" value="CheY-like_superfamily"/>
</dbReference>
<accession>A0A1G8QJ42</accession>
<dbReference type="Proteomes" id="UP000183263">
    <property type="component" value="Unassembled WGS sequence"/>
</dbReference>
<dbReference type="Pfam" id="PF13185">
    <property type="entry name" value="GAF_2"/>
    <property type="match status" value="1"/>
</dbReference>
<dbReference type="PROSITE" id="PS50921">
    <property type="entry name" value="ANTAR"/>
    <property type="match status" value="1"/>
</dbReference>
<evidence type="ECO:0000256" key="1">
    <source>
        <dbReference type="ARBA" id="ARBA00022679"/>
    </source>
</evidence>
<dbReference type="InterPro" id="IPR029016">
    <property type="entry name" value="GAF-like_dom_sf"/>
</dbReference>
<dbReference type="OrthoDB" id="3688893at2"/>
<dbReference type="Gene3D" id="3.30.450.40">
    <property type="match status" value="1"/>
</dbReference>
<keyword evidence="3" id="KW-0805">Transcription regulation</keyword>
<dbReference type="EMBL" id="FNDN01000015">
    <property type="protein sequence ID" value="SDJ04804.1"/>
    <property type="molecule type" value="Genomic_DNA"/>
</dbReference>
<sequence>MNGEVPDPRQVFTALADIVYRGSSVSEVYTAVCVSATILVPGCDHASLMLHQEAGFATAAASDEVARLVDEYERELGEGPCLDAILDEVPQLDPDLATPTAWPALAARLLADTPVRGVMGFRLLVDDRKVGALNLFSDTPGTFGSEAADAAALLTSFASVAVAAAAHGEQARSLREGLASNREIGKAIGLLMALHHFDDDAAFDLLRRTSQSMNVKIAEVARRVVAQHR</sequence>
<dbReference type="Pfam" id="PF03861">
    <property type="entry name" value="ANTAR"/>
    <property type="match status" value="1"/>
</dbReference>
<dbReference type="InterPro" id="IPR012074">
    <property type="entry name" value="GAF_ANTAR"/>
</dbReference>
<dbReference type="AlphaFoldDB" id="A0A1G8QJ42"/>
<proteinExistence type="predicted"/>
<keyword evidence="2" id="KW-0418">Kinase</keyword>
<evidence type="ECO:0000313" key="5">
    <source>
        <dbReference type="EMBL" id="SDJ04804.1"/>
    </source>
</evidence>
<dbReference type="SUPFAM" id="SSF52172">
    <property type="entry name" value="CheY-like"/>
    <property type="match status" value="1"/>
</dbReference>
<evidence type="ECO:0000256" key="3">
    <source>
        <dbReference type="ARBA" id="ARBA00023015"/>
    </source>
</evidence>
<dbReference type="PIRSF" id="PIRSF036625">
    <property type="entry name" value="GAF_ANTAR"/>
    <property type="match status" value="1"/>
</dbReference>